<protein>
    <submittedName>
        <fullName evidence="1">Uncharacterized protein</fullName>
    </submittedName>
</protein>
<dbReference type="Proteomes" id="UP000199092">
    <property type="component" value="Chromosome I"/>
</dbReference>
<proteinExistence type="predicted"/>
<accession>A0A1H1MUV5</accession>
<reference evidence="1 2" key="1">
    <citation type="submission" date="2016-10" db="EMBL/GenBank/DDBJ databases">
        <authorList>
            <person name="de Groot N.N."/>
        </authorList>
    </citation>
    <scope>NUCLEOTIDE SEQUENCE [LARGE SCALE GENOMIC DNA]</scope>
    <source>
        <strain evidence="1 2">DSM 21741</strain>
    </source>
</reference>
<dbReference type="EMBL" id="LT629749">
    <property type="protein sequence ID" value="SDR89719.1"/>
    <property type="molecule type" value="Genomic_DNA"/>
</dbReference>
<name>A0A1H1MUV5_9ACTN</name>
<dbReference type="AlphaFoldDB" id="A0A1H1MUV5"/>
<evidence type="ECO:0000313" key="1">
    <source>
        <dbReference type="EMBL" id="SDR89719.1"/>
    </source>
</evidence>
<keyword evidence="2" id="KW-1185">Reference proteome</keyword>
<evidence type="ECO:0000313" key="2">
    <source>
        <dbReference type="Proteomes" id="UP000199092"/>
    </source>
</evidence>
<organism evidence="1 2">
    <name type="scientific">Friedmanniella luteola</name>
    <dbReference type="NCBI Taxonomy" id="546871"/>
    <lineage>
        <taxon>Bacteria</taxon>
        <taxon>Bacillati</taxon>
        <taxon>Actinomycetota</taxon>
        <taxon>Actinomycetes</taxon>
        <taxon>Propionibacteriales</taxon>
        <taxon>Nocardioidaceae</taxon>
        <taxon>Friedmanniella</taxon>
    </lineage>
</organism>
<gene>
    <name evidence="1" type="ORF">SAMN04488543_0707</name>
</gene>
<sequence>MKSLIPGGRPVPALLAATSPDELLRLRLSRQGWVPFGRALQPGAVGEVRVGVDRVQVLANGRLVLDDSTNAVSPPGWWAAVDDLGGHCVVVVVREGAADLTGPDASDQLVALLGADQAISAALPVVTDLVDREPTAPPR</sequence>